<accession>A0A0G4EU62</accession>
<dbReference type="EMBL" id="CDMY01000314">
    <property type="protein sequence ID" value="CEM01947.1"/>
    <property type="molecule type" value="Genomic_DNA"/>
</dbReference>
<gene>
    <name evidence="1" type="ORF">Vbra_8226</name>
</gene>
<dbReference type="AlphaFoldDB" id="A0A0G4EU62"/>
<dbReference type="InParanoid" id="A0A0G4EU62"/>
<proteinExistence type="predicted"/>
<evidence type="ECO:0000313" key="2">
    <source>
        <dbReference type="Proteomes" id="UP000041254"/>
    </source>
</evidence>
<dbReference type="VEuPathDB" id="CryptoDB:Vbra_8226"/>
<dbReference type="Proteomes" id="UP000041254">
    <property type="component" value="Unassembled WGS sequence"/>
</dbReference>
<organism evidence="1 2">
    <name type="scientific">Vitrella brassicaformis (strain CCMP3155)</name>
    <dbReference type="NCBI Taxonomy" id="1169540"/>
    <lineage>
        <taxon>Eukaryota</taxon>
        <taxon>Sar</taxon>
        <taxon>Alveolata</taxon>
        <taxon>Colpodellida</taxon>
        <taxon>Vitrellaceae</taxon>
        <taxon>Vitrella</taxon>
    </lineage>
</organism>
<sequence length="147" mass="16159">MLLFVDHVSRPSQPTMGGGRPLRPYPVHHGWLRRCVWCEGGVVVSTIVSLSHPHTHGALRHRHLTLARPPSAKRSSITALWPSSGHWSAPHCVRKPIYSDSPLRPSTIHSVSLTPHCVTKPICYSLFLPHSAHAAATLRSLASLSLQ</sequence>
<protein>
    <submittedName>
        <fullName evidence="1">Uncharacterized protein</fullName>
    </submittedName>
</protein>
<reference evidence="1 2" key="1">
    <citation type="submission" date="2014-11" db="EMBL/GenBank/DDBJ databases">
        <authorList>
            <person name="Zhu J."/>
            <person name="Qi W."/>
            <person name="Song R."/>
        </authorList>
    </citation>
    <scope>NUCLEOTIDE SEQUENCE [LARGE SCALE GENOMIC DNA]</scope>
</reference>
<keyword evidence="2" id="KW-1185">Reference proteome</keyword>
<name>A0A0G4EU62_VITBC</name>
<evidence type="ECO:0000313" key="1">
    <source>
        <dbReference type="EMBL" id="CEM01947.1"/>
    </source>
</evidence>